<dbReference type="SUPFAM" id="SSF53649">
    <property type="entry name" value="Alkaline phosphatase-like"/>
    <property type="match status" value="1"/>
</dbReference>
<sequence precursor="true">MLNGSVVLRLLFCLTLISNLFFAAETQAAEKQKRPNILFAIADDWGWPHAGAYGDPVVKTPTFDRLAREGVLFQHAYVSSPSCTPSRGAILTGKYHWQLEAGANLHCIFPDKFETYPEILKAHGYDVGHTGKAWGPGRTETPGRPLAGKRFKNFQEFLKQQDGETPFCFWLGSSDPHRPYQAGSGVKSGMDLSKIKLPACFPDAREVRSDVADYYWEVQRFDKLVGDALALLEEKGELDNTIIFMTGDHGMPFPRGKSCLYDTGTRVPLAARWPAKIPAGRSVTDFVSLIDLAPTFYEAAGVTIPADVTGRSLLPILEETKSGRVSANRGEIYFGKERHVPSQEAPDMGGYPCRAIRTDDFLFIRNYRPDRWPAGTPLYQKAAIPGTWYGDCDNGPTKTYMIENKDKDETHRRLYELAFGKLPAEELYDLKNDPDQLNNVAQDPMYQQIKTALAKKLHEQLVATQDPRELGQGDELEKHPYLGGGPKHPSLEVKRKKRGKKKQQLK</sequence>
<feature type="region of interest" description="Disordered" evidence="3">
    <location>
        <begin position="464"/>
        <end position="506"/>
    </location>
</feature>
<dbReference type="CDD" id="cd16027">
    <property type="entry name" value="SGSH"/>
    <property type="match status" value="1"/>
</dbReference>
<dbReference type="Proteomes" id="UP000317171">
    <property type="component" value="Chromosome"/>
</dbReference>
<protein>
    <submittedName>
        <fullName evidence="6">Arylsulfatase</fullName>
        <ecNumber evidence="6">3.1.6.1</ecNumber>
    </submittedName>
</protein>
<dbReference type="Pfam" id="PF00884">
    <property type="entry name" value="Sulfatase"/>
    <property type="match status" value="2"/>
</dbReference>
<dbReference type="PANTHER" id="PTHR43751:SF1">
    <property type="entry name" value="SULFATASE ATSG-RELATED"/>
    <property type="match status" value="1"/>
</dbReference>
<evidence type="ECO:0000256" key="4">
    <source>
        <dbReference type="SAM" id="SignalP"/>
    </source>
</evidence>
<dbReference type="GO" id="GO:0004065">
    <property type="term" value="F:arylsulfatase activity"/>
    <property type="evidence" value="ECO:0007669"/>
    <property type="project" value="UniProtKB-EC"/>
</dbReference>
<feature type="domain" description="Sulfatase N-terminal" evidence="5">
    <location>
        <begin position="151"/>
        <end position="302"/>
    </location>
</feature>
<dbReference type="InterPro" id="IPR017850">
    <property type="entry name" value="Alkaline_phosphatase_core_sf"/>
</dbReference>
<feature type="chain" id="PRO_5022169305" evidence="4">
    <location>
        <begin position="24"/>
        <end position="506"/>
    </location>
</feature>
<evidence type="ECO:0000313" key="7">
    <source>
        <dbReference type="Proteomes" id="UP000317171"/>
    </source>
</evidence>
<dbReference type="AlphaFoldDB" id="A0A517RPD5"/>
<dbReference type="PANTHER" id="PTHR43751">
    <property type="entry name" value="SULFATASE"/>
    <property type="match status" value="1"/>
</dbReference>
<dbReference type="EC" id="3.1.6.1" evidence="6"/>
<gene>
    <name evidence="6" type="ORF">Pan241w_58810</name>
</gene>
<feature type="compositionally biased region" description="Basic residues" evidence="3">
    <location>
        <begin position="494"/>
        <end position="506"/>
    </location>
</feature>
<organism evidence="6 7">
    <name type="scientific">Gimesia alba</name>
    <dbReference type="NCBI Taxonomy" id="2527973"/>
    <lineage>
        <taxon>Bacteria</taxon>
        <taxon>Pseudomonadati</taxon>
        <taxon>Planctomycetota</taxon>
        <taxon>Planctomycetia</taxon>
        <taxon>Planctomycetales</taxon>
        <taxon>Planctomycetaceae</taxon>
        <taxon>Gimesia</taxon>
    </lineage>
</organism>
<evidence type="ECO:0000256" key="3">
    <source>
        <dbReference type="SAM" id="MobiDB-lite"/>
    </source>
</evidence>
<dbReference type="PROSITE" id="PS00523">
    <property type="entry name" value="SULFATASE_1"/>
    <property type="match status" value="1"/>
</dbReference>
<keyword evidence="2 6" id="KW-0378">Hydrolase</keyword>
<evidence type="ECO:0000313" key="6">
    <source>
        <dbReference type="EMBL" id="QDT45753.1"/>
    </source>
</evidence>
<dbReference type="KEGG" id="gaz:Pan241w_58810"/>
<dbReference type="InterPro" id="IPR052701">
    <property type="entry name" value="GAG_Ulvan_Degrading_Sulfatases"/>
</dbReference>
<dbReference type="Gene3D" id="3.40.720.10">
    <property type="entry name" value="Alkaline Phosphatase, subunit A"/>
    <property type="match status" value="1"/>
</dbReference>
<keyword evidence="7" id="KW-1185">Reference proteome</keyword>
<dbReference type="OrthoDB" id="9762324at2"/>
<evidence type="ECO:0000256" key="2">
    <source>
        <dbReference type="ARBA" id="ARBA00022801"/>
    </source>
</evidence>
<evidence type="ECO:0000259" key="5">
    <source>
        <dbReference type="Pfam" id="PF00884"/>
    </source>
</evidence>
<evidence type="ECO:0000256" key="1">
    <source>
        <dbReference type="ARBA" id="ARBA00008779"/>
    </source>
</evidence>
<dbReference type="InterPro" id="IPR000917">
    <property type="entry name" value="Sulfatase_N"/>
</dbReference>
<keyword evidence="4" id="KW-0732">Signal</keyword>
<dbReference type="RefSeq" id="WP_145222686.1">
    <property type="nucleotide sequence ID" value="NZ_CP036269.1"/>
</dbReference>
<proteinExistence type="inferred from homology"/>
<feature type="compositionally biased region" description="Basic and acidic residues" evidence="3">
    <location>
        <begin position="466"/>
        <end position="480"/>
    </location>
</feature>
<dbReference type="InterPro" id="IPR024607">
    <property type="entry name" value="Sulfatase_CS"/>
</dbReference>
<feature type="signal peptide" evidence="4">
    <location>
        <begin position="1"/>
        <end position="23"/>
    </location>
</feature>
<feature type="domain" description="Sulfatase N-terminal" evidence="5">
    <location>
        <begin position="35"/>
        <end position="132"/>
    </location>
</feature>
<reference evidence="6 7" key="1">
    <citation type="submission" date="2019-02" db="EMBL/GenBank/DDBJ databases">
        <title>Deep-cultivation of Planctomycetes and their phenomic and genomic characterization uncovers novel biology.</title>
        <authorList>
            <person name="Wiegand S."/>
            <person name="Jogler M."/>
            <person name="Boedeker C."/>
            <person name="Pinto D."/>
            <person name="Vollmers J."/>
            <person name="Rivas-Marin E."/>
            <person name="Kohn T."/>
            <person name="Peeters S.H."/>
            <person name="Heuer A."/>
            <person name="Rast P."/>
            <person name="Oberbeckmann S."/>
            <person name="Bunk B."/>
            <person name="Jeske O."/>
            <person name="Meyerdierks A."/>
            <person name="Storesund J.E."/>
            <person name="Kallscheuer N."/>
            <person name="Luecker S."/>
            <person name="Lage O.M."/>
            <person name="Pohl T."/>
            <person name="Merkel B.J."/>
            <person name="Hornburger P."/>
            <person name="Mueller R.-W."/>
            <person name="Bruemmer F."/>
            <person name="Labrenz M."/>
            <person name="Spormann A.M."/>
            <person name="Op den Camp H."/>
            <person name="Overmann J."/>
            <person name="Amann R."/>
            <person name="Jetten M.S.M."/>
            <person name="Mascher T."/>
            <person name="Medema M.H."/>
            <person name="Devos D.P."/>
            <person name="Kaster A.-K."/>
            <person name="Ovreas L."/>
            <person name="Rohde M."/>
            <person name="Galperin M.Y."/>
            <person name="Jogler C."/>
        </authorList>
    </citation>
    <scope>NUCLEOTIDE SEQUENCE [LARGE SCALE GENOMIC DNA]</scope>
    <source>
        <strain evidence="6 7">Pan241w</strain>
    </source>
</reference>
<accession>A0A517RPD5</accession>
<comment type="similarity">
    <text evidence="1">Belongs to the sulfatase family.</text>
</comment>
<name>A0A517RPD5_9PLAN</name>
<dbReference type="EMBL" id="CP036269">
    <property type="protein sequence ID" value="QDT45753.1"/>
    <property type="molecule type" value="Genomic_DNA"/>
</dbReference>